<dbReference type="OrthoDB" id="9790266at2"/>
<dbReference type="Proteomes" id="UP000019151">
    <property type="component" value="Chromosome"/>
</dbReference>
<dbReference type="InParanoid" id="W0RMM5"/>
<sequence length="346" mass="36717">MHISLRPIGEQVVVVVGASSGIGRTTARPAAERGARVVLAARNEHDLASAVDEIRARGGRAVHQVADVADAGQVERIAETAVREFGRIDTWVNAAGVGLYGKVMDVSMEDMRRQFDVIYWGTVHGSRTAVQRMGRDGGAIVNVASALADRAIPLQGNYCAAKHAVKAFTDALRMELHADGVPISITLIKPASIDTPLFQKAKSYMGVEPQPIPPVYVPEVVAEAILEAAAKPVRELIAGGAAVQLPIAEALAPGLTDRYMERKMFDTQKTDRPVGERPDNLYAPVADDGGERGRNWEGDTKDSSLYTSAVLHPRLTAVAGAVGVGVLLAGVLGARRRSEAPPAESV</sequence>
<dbReference type="KEGG" id="gba:J421_4043"/>
<dbReference type="GO" id="GO:0016491">
    <property type="term" value="F:oxidoreductase activity"/>
    <property type="evidence" value="ECO:0007669"/>
    <property type="project" value="UniProtKB-KW"/>
</dbReference>
<dbReference type="InterPro" id="IPR057326">
    <property type="entry name" value="KR_dom"/>
</dbReference>
<dbReference type="PANTHER" id="PTHR44196">
    <property type="entry name" value="DEHYDROGENASE/REDUCTASE SDR FAMILY MEMBER 7B"/>
    <property type="match status" value="1"/>
</dbReference>
<feature type="compositionally biased region" description="Basic and acidic residues" evidence="4">
    <location>
        <begin position="289"/>
        <end position="299"/>
    </location>
</feature>
<evidence type="ECO:0000256" key="3">
    <source>
        <dbReference type="RuleBase" id="RU000363"/>
    </source>
</evidence>
<dbReference type="eggNOG" id="COG4221">
    <property type="taxonomic scope" value="Bacteria"/>
</dbReference>
<accession>W0RMM5</accession>
<protein>
    <submittedName>
        <fullName evidence="6">Short-chain dehydrogenase/reductase SDR</fullName>
    </submittedName>
</protein>
<evidence type="ECO:0000256" key="4">
    <source>
        <dbReference type="SAM" id="MobiDB-lite"/>
    </source>
</evidence>
<dbReference type="InterPro" id="IPR002347">
    <property type="entry name" value="SDR_fam"/>
</dbReference>
<feature type="domain" description="Ketoreductase" evidence="5">
    <location>
        <begin position="11"/>
        <end position="196"/>
    </location>
</feature>
<feature type="compositionally biased region" description="Basic and acidic residues" evidence="4">
    <location>
        <begin position="270"/>
        <end position="279"/>
    </location>
</feature>
<evidence type="ECO:0000256" key="2">
    <source>
        <dbReference type="ARBA" id="ARBA00023002"/>
    </source>
</evidence>
<gene>
    <name evidence="6" type="ORF">J421_4043</name>
</gene>
<keyword evidence="2" id="KW-0560">Oxidoreductase</keyword>
<dbReference type="PRINTS" id="PR00081">
    <property type="entry name" value="GDHRDH"/>
</dbReference>
<reference evidence="6 7" key="1">
    <citation type="journal article" date="2014" name="Genome Announc.">
        <title>Genome Sequence and Methylome of Soil Bacterium Gemmatirosa kalamazoonensis KBS708T, a Member of the Rarely Cultivated Gemmatimonadetes Phylum.</title>
        <authorList>
            <person name="Debruyn J.M."/>
            <person name="Radosevich M."/>
            <person name="Wommack K.E."/>
            <person name="Polson S.W."/>
            <person name="Hauser L.J."/>
            <person name="Fawaz M.N."/>
            <person name="Korlach J."/>
            <person name="Tsai Y.C."/>
        </authorList>
    </citation>
    <scope>NUCLEOTIDE SEQUENCE [LARGE SCALE GENOMIC DNA]</scope>
    <source>
        <strain evidence="6 7">KBS708</strain>
    </source>
</reference>
<dbReference type="HOGENOM" id="CLU_010194_2_1_0"/>
<dbReference type="GO" id="GO:0016020">
    <property type="term" value="C:membrane"/>
    <property type="evidence" value="ECO:0007669"/>
    <property type="project" value="TreeGrafter"/>
</dbReference>
<dbReference type="STRING" id="861299.J421_4043"/>
<keyword evidence="7" id="KW-1185">Reference proteome</keyword>
<dbReference type="FunCoup" id="W0RMM5">
    <property type="interactions" value="24"/>
</dbReference>
<dbReference type="SMART" id="SM00822">
    <property type="entry name" value="PKS_KR"/>
    <property type="match status" value="1"/>
</dbReference>
<evidence type="ECO:0000313" key="6">
    <source>
        <dbReference type="EMBL" id="AHG91580.1"/>
    </source>
</evidence>
<proteinExistence type="inferred from homology"/>
<evidence type="ECO:0000313" key="7">
    <source>
        <dbReference type="Proteomes" id="UP000019151"/>
    </source>
</evidence>
<dbReference type="Gene3D" id="3.40.50.720">
    <property type="entry name" value="NAD(P)-binding Rossmann-like Domain"/>
    <property type="match status" value="1"/>
</dbReference>
<dbReference type="AlphaFoldDB" id="W0RMM5"/>
<organism evidence="6 7">
    <name type="scientific">Gemmatirosa kalamazoonensis</name>
    <dbReference type="NCBI Taxonomy" id="861299"/>
    <lineage>
        <taxon>Bacteria</taxon>
        <taxon>Pseudomonadati</taxon>
        <taxon>Gemmatimonadota</taxon>
        <taxon>Gemmatimonadia</taxon>
        <taxon>Gemmatimonadales</taxon>
        <taxon>Gemmatimonadaceae</taxon>
        <taxon>Gemmatirosa</taxon>
    </lineage>
</organism>
<name>W0RMM5_9BACT</name>
<dbReference type="InterPro" id="IPR020904">
    <property type="entry name" value="Sc_DH/Rdtase_CS"/>
</dbReference>
<dbReference type="EMBL" id="CP007128">
    <property type="protein sequence ID" value="AHG91580.1"/>
    <property type="molecule type" value="Genomic_DNA"/>
</dbReference>
<dbReference type="PRINTS" id="PR00080">
    <property type="entry name" value="SDRFAMILY"/>
</dbReference>
<dbReference type="Pfam" id="PF00106">
    <property type="entry name" value="adh_short"/>
    <property type="match status" value="1"/>
</dbReference>
<dbReference type="NCBIfam" id="NF005495">
    <property type="entry name" value="PRK07109.1"/>
    <property type="match status" value="1"/>
</dbReference>
<dbReference type="RefSeq" id="WP_025413026.1">
    <property type="nucleotide sequence ID" value="NZ_CP007128.1"/>
</dbReference>
<dbReference type="SUPFAM" id="SSF51735">
    <property type="entry name" value="NAD(P)-binding Rossmann-fold domains"/>
    <property type="match status" value="1"/>
</dbReference>
<evidence type="ECO:0000256" key="1">
    <source>
        <dbReference type="ARBA" id="ARBA00006484"/>
    </source>
</evidence>
<evidence type="ECO:0000259" key="5">
    <source>
        <dbReference type="SMART" id="SM00822"/>
    </source>
</evidence>
<comment type="similarity">
    <text evidence="1 3">Belongs to the short-chain dehydrogenases/reductases (SDR) family.</text>
</comment>
<dbReference type="PROSITE" id="PS00061">
    <property type="entry name" value="ADH_SHORT"/>
    <property type="match status" value="1"/>
</dbReference>
<dbReference type="PANTHER" id="PTHR44196:SF1">
    <property type="entry name" value="DEHYDROGENASE_REDUCTASE SDR FAMILY MEMBER 7B"/>
    <property type="match status" value="1"/>
</dbReference>
<feature type="region of interest" description="Disordered" evidence="4">
    <location>
        <begin position="270"/>
        <end position="299"/>
    </location>
</feature>
<dbReference type="PATRIC" id="fig|861299.3.peg.4100"/>
<dbReference type="InterPro" id="IPR036291">
    <property type="entry name" value="NAD(P)-bd_dom_sf"/>
</dbReference>